<proteinExistence type="predicted"/>
<dbReference type="AlphaFoldDB" id="A0AAW2C9J8"/>
<dbReference type="EMBL" id="JAZDWU010000008">
    <property type="protein sequence ID" value="KAK9994996.1"/>
    <property type="molecule type" value="Genomic_DNA"/>
</dbReference>
<feature type="compositionally biased region" description="Basic and acidic residues" evidence="1">
    <location>
        <begin position="113"/>
        <end position="122"/>
    </location>
</feature>
<comment type="caution">
    <text evidence="2">The sequence shown here is derived from an EMBL/GenBank/DDBJ whole genome shotgun (WGS) entry which is preliminary data.</text>
</comment>
<sequence length="134" mass="15038">MFSPRKTHKAKHSSLFILYTFRLAPPTYVSLSHSSLHVPVVSHSSLYHSLSDSEAVASSVVFESFYWTDFRITGGTFFVIRPQVACLTSKVHGTVQGRNAPQLNGEDHHLVSQKKVGHDTKETSMPTQLFTRHL</sequence>
<name>A0AAW2C9J8_9ROSI</name>
<gene>
    <name evidence="2" type="ORF">SO802_024699</name>
</gene>
<evidence type="ECO:0000313" key="2">
    <source>
        <dbReference type="EMBL" id="KAK9994996.1"/>
    </source>
</evidence>
<feature type="region of interest" description="Disordered" evidence="1">
    <location>
        <begin position="113"/>
        <end position="134"/>
    </location>
</feature>
<reference evidence="2 3" key="1">
    <citation type="submission" date="2024-01" db="EMBL/GenBank/DDBJ databases">
        <title>A telomere-to-telomere, gap-free genome of sweet tea (Lithocarpus litseifolius).</title>
        <authorList>
            <person name="Zhou J."/>
        </authorList>
    </citation>
    <scope>NUCLEOTIDE SEQUENCE [LARGE SCALE GENOMIC DNA]</scope>
    <source>
        <strain evidence="2">Zhou-2022a</strain>
        <tissue evidence="2">Leaf</tissue>
    </source>
</reference>
<accession>A0AAW2C9J8</accession>
<feature type="compositionally biased region" description="Polar residues" evidence="1">
    <location>
        <begin position="123"/>
        <end position="134"/>
    </location>
</feature>
<keyword evidence="3" id="KW-1185">Reference proteome</keyword>
<evidence type="ECO:0000256" key="1">
    <source>
        <dbReference type="SAM" id="MobiDB-lite"/>
    </source>
</evidence>
<dbReference type="Proteomes" id="UP001459277">
    <property type="component" value="Unassembled WGS sequence"/>
</dbReference>
<protein>
    <submittedName>
        <fullName evidence="2">Uncharacterized protein</fullName>
    </submittedName>
</protein>
<organism evidence="2 3">
    <name type="scientific">Lithocarpus litseifolius</name>
    <dbReference type="NCBI Taxonomy" id="425828"/>
    <lineage>
        <taxon>Eukaryota</taxon>
        <taxon>Viridiplantae</taxon>
        <taxon>Streptophyta</taxon>
        <taxon>Embryophyta</taxon>
        <taxon>Tracheophyta</taxon>
        <taxon>Spermatophyta</taxon>
        <taxon>Magnoliopsida</taxon>
        <taxon>eudicotyledons</taxon>
        <taxon>Gunneridae</taxon>
        <taxon>Pentapetalae</taxon>
        <taxon>rosids</taxon>
        <taxon>fabids</taxon>
        <taxon>Fagales</taxon>
        <taxon>Fagaceae</taxon>
        <taxon>Lithocarpus</taxon>
    </lineage>
</organism>
<evidence type="ECO:0000313" key="3">
    <source>
        <dbReference type="Proteomes" id="UP001459277"/>
    </source>
</evidence>